<feature type="compositionally biased region" description="Low complexity" evidence="1">
    <location>
        <begin position="15"/>
        <end position="27"/>
    </location>
</feature>
<evidence type="ECO:0000313" key="2">
    <source>
        <dbReference type="EMBL" id="KAK7398271.1"/>
    </source>
</evidence>
<feature type="region of interest" description="Disordered" evidence="1">
    <location>
        <begin position="1"/>
        <end position="209"/>
    </location>
</feature>
<feature type="compositionally biased region" description="Basic and acidic residues" evidence="1">
    <location>
        <begin position="28"/>
        <end position="38"/>
    </location>
</feature>
<comment type="caution">
    <text evidence="2">The sequence shown here is derived from an EMBL/GenBank/DDBJ whole genome shotgun (WGS) entry which is preliminary data.</text>
</comment>
<feature type="compositionally biased region" description="Low complexity" evidence="1">
    <location>
        <begin position="50"/>
        <end position="71"/>
    </location>
</feature>
<dbReference type="Proteomes" id="UP001498476">
    <property type="component" value="Unassembled WGS sequence"/>
</dbReference>
<sequence length="489" mass="53134">MSSSLQRSRSLRKPAATATTTTTSADLAARRQDTEPRHSSPSRLPVKPLTRSATAATASTRTLRSGSTSVRQPAASKEPPKREASRYPPSTTTTRPRPAVRPTSSDGPSAPTKRITSHVRAKSTTTPTPATAVSNLRGASILRPSSGGSTSSASKLRAAPALRPPSGGSSSSASSTTTRTTTRTVHTRKVSGHEKPPTTAAAAAAPTQAQPRLRPAFSTLQQHYSPAKSVAPKPLTSTFLAPPSPSKLPANVAASAETSRLQAELLQLHLLHQDAAVVDAEWRSSARQKLGARFAQVSADGTQVDEREKAEIERENVLALRSWAVGGGLEDRIQTLDAVINGVWTLGEPGGRYARVIRRFERWVDRMCEIEDVRRGDGALLQEQDVLFISELDAAWKDECMGLIRRLDGMKRQLQELGQLPDEANDERSSLQRMMEDSRTLIKGMLAELSLMEDIEREALVREDDWIEKMNRDENADDNPRAGAIWRVV</sequence>
<dbReference type="EMBL" id="JAZAVJ010000356">
    <property type="protein sequence ID" value="KAK7398271.1"/>
    <property type="molecule type" value="Genomic_DNA"/>
</dbReference>
<reference evidence="2 3" key="1">
    <citation type="journal article" date="2025" name="Microbiol. Resour. Announc.">
        <title>Draft genome sequences for Neonectria magnoliae and Neonectria punicea, canker pathogens of Liriodendron tulipifera and Acer saccharum in West Virginia.</title>
        <authorList>
            <person name="Petronek H.M."/>
            <person name="Kasson M.T."/>
            <person name="Metheny A.M."/>
            <person name="Stauder C.M."/>
            <person name="Lovett B."/>
            <person name="Lynch S.C."/>
            <person name="Garnas J.R."/>
            <person name="Kasson L.R."/>
            <person name="Stajich J.E."/>
        </authorList>
    </citation>
    <scope>NUCLEOTIDE SEQUENCE [LARGE SCALE GENOMIC DNA]</scope>
    <source>
        <strain evidence="2 3">NRRL 64653</strain>
    </source>
</reference>
<feature type="compositionally biased region" description="Low complexity" evidence="1">
    <location>
        <begin position="86"/>
        <end position="105"/>
    </location>
</feature>
<feature type="region of interest" description="Disordered" evidence="1">
    <location>
        <begin position="223"/>
        <end position="252"/>
    </location>
</feature>
<evidence type="ECO:0000256" key="1">
    <source>
        <dbReference type="SAM" id="MobiDB-lite"/>
    </source>
</evidence>
<proteinExistence type="predicted"/>
<gene>
    <name evidence="2" type="ORF">QQX98_012361</name>
</gene>
<keyword evidence="3" id="KW-1185">Reference proteome</keyword>
<feature type="compositionally biased region" description="Low complexity" evidence="1">
    <location>
        <begin position="145"/>
        <end position="184"/>
    </location>
</feature>
<accession>A0ABR1GJF8</accession>
<evidence type="ECO:0000313" key="3">
    <source>
        <dbReference type="Proteomes" id="UP001498476"/>
    </source>
</evidence>
<feature type="compositionally biased region" description="Low complexity" evidence="1">
    <location>
        <begin position="197"/>
        <end position="209"/>
    </location>
</feature>
<organism evidence="2 3">
    <name type="scientific">Neonectria punicea</name>
    <dbReference type="NCBI Taxonomy" id="979145"/>
    <lineage>
        <taxon>Eukaryota</taxon>
        <taxon>Fungi</taxon>
        <taxon>Dikarya</taxon>
        <taxon>Ascomycota</taxon>
        <taxon>Pezizomycotina</taxon>
        <taxon>Sordariomycetes</taxon>
        <taxon>Hypocreomycetidae</taxon>
        <taxon>Hypocreales</taxon>
        <taxon>Nectriaceae</taxon>
        <taxon>Neonectria</taxon>
    </lineage>
</organism>
<protein>
    <submittedName>
        <fullName evidence="2">Uncharacterized protein</fullName>
    </submittedName>
</protein>
<name>A0ABR1GJF8_9HYPO</name>